<dbReference type="InterPro" id="IPR050640">
    <property type="entry name" value="Bact_2-comp_sensor_kinase"/>
</dbReference>
<keyword evidence="1" id="KW-0812">Transmembrane</keyword>
<name>A0A6P0UJS6_9FLAO</name>
<dbReference type="Pfam" id="PF06580">
    <property type="entry name" value="His_kinase"/>
    <property type="match status" value="1"/>
</dbReference>
<dbReference type="SUPFAM" id="SSF55874">
    <property type="entry name" value="ATPase domain of HSP90 chaperone/DNA topoisomerase II/histidine kinase"/>
    <property type="match status" value="1"/>
</dbReference>
<dbReference type="GO" id="GO:0016020">
    <property type="term" value="C:membrane"/>
    <property type="evidence" value="ECO:0007669"/>
    <property type="project" value="InterPro"/>
</dbReference>
<dbReference type="Proteomes" id="UP000468581">
    <property type="component" value="Unassembled WGS sequence"/>
</dbReference>
<dbReference type="InterPro" id="IPR036890">
    <property type="entry name" value="HATPase_C_sf"/>
</dbReference>
<dbReference type="InterPro" id="IPR010559">
    <property type="entry name" value="Sig_transdc_His_kin_internal"/>
</dbReference>
<dbReference type="GO" id="GO:0000155">
    <property type="term" value="F:phosphorelay sensor kinase activity"/>
    <property type="evidence" value="ECO:0007669"/>
    <property type="project" value="InterPro"/>
</dbReference>
<accession>A0A6P0UJS6</accession>
<keyword evidence="3" id="KW-0808">Transferase</keyword>
<protein>
    <submittedName>
        <fullName evidence="3">Sensor histidine kinase</fullName>
    </submittedName>
</protein>
<feature type="transmembrane region" description="Helical" evidence="1">
    <location>
        <begin position="42"/>
        <end position="67"/>
    </location>
</feature>
<comment type="caution">
    <text evidence="3">The sequence shown here is derived from an EMBL/GenBank/DDBJ whole genome shotgun (WGS) entry which is preliminary data.</text>
</comment>
<proteinExistence type="predicted"/>
<keyword evidence="4" id="KW-1185">Reference proteome</keyword>
<keyword evidence="1" id="KW-0472">Membrane</keyword>
<dbReference type="PANTHER" id="PTHR34220">
    <property type="entry name" value="SENSOR HISTIDINE KINASE YPDA"/>
    <property type="match status" value="1"/>
</dbReference>
<dbReference type="PANTHER" id="PTHR34220:SF7">
    <property type="entry name" value="SENSOR HISTIDINE KINASE YPDA"/>
    <property type="match status" value="1"/>
</dbReference>
<sequence>MINFIRKNYRLIIPSVLLLLSFYGMTRFKMLGEQSESAVYDIYFLVFQIIFILSLAYVVFSWLFSVWKEYRLLKNKQTEAELAILKNKIDPHFFFNTLNNLYGLVVEKSEKAPEVILKLSDIMRYTIYEGEKSKVSLADEIAYLEQYIEIHKIRYQKNVKIDFEVETDKENTYFLAPLLLIILVENAFKHGIEKLRDNAFIDIKLYVRNHKLHFKTTNNFDPNIKNDSTGIGLRNFKRRLELIYPKKHEFNVFTEDDIYKTGLILDLEQ</sequence>
<feature type="transmembrane region" description="Helical" evidence="1">
    <location>
        <begin position="12"/>
        <end position="30"/>
    </location>
</feature>
<evidence type="ECO:0000313" key="4">
    <source>
        <dbReference type="Proteomes" id="UP000468581"/>
    </source>
</evidence>
<evidence type="ECO:0000259" key="2">
    <source>
        <dbReference type="Pfam" id="PF06580"/>
    </source>
</evidence>
<keyword evidence="3" id="KW-0418">Kinase</keyword>
<dbReference type="AlphaFoldDB" id="A0A6P0UJS6"/>
<evidence type="ECO:0000256" key="1">
    <source>
        <dbReference type="SAM" id="Phobius"/>
    </source>
</evidence>
<feature type="domain" description="Signal transduction histidine kinase internal region" evidence="2">
    <location>
        <begin position="80"/>
        <end position="158"/>
    </location>
</feature>
<dbReference type="EMBL" id="JAABOO010000002">
    <property type="protein sequence ID" value="NER13621.1"/>
    <property type="molecule type" value="Genomic_DNA"/>
</dbReference>
<dbReference type="RefSeq" id="WP_163606679.1">
    <property type="nucleotide sequence ID" value="NZ_JAABOO010000002.1"/>
</dbReference>
<dbReference type="Gene3D" id="3.30.565.10">
    <property type="entry name" value="Histidine kinase-like ATPase, C-terminal domain"/>
    <property type="match status" value="1"/>
</dbReference>
<gene>
    <name evidence="3" type="ORF">GWK08_09245</name>
</gene>
<organism evidence="3 4">
    <name type="scientific">Leptobacterium flavescens</name>
    <dbReference type="NCBI Taxonomy" id="472055"/>
    <lineage>
        <taxon>Bacteria</taxon>
        <taxon>Pseudomonadati</taxon>
        <taxon>Bacteroidota</taxon>
        <taxon>Flavobacteriia</taxon>
        <taxon>Flavobacteriales</taxon>
        <taxon>Flavobacteriaceae</taxon>
        <taxon>Leptobacterium</taxon>
    </lineage>
</organism>
<reference evidence="3 4" key="1">
    <citation type="submission" date="2020-01" db="EMBL/GenBank/DDBJ databases">
        <title>Leptobacterium flavescens.</title>
        <authorList>
            <person name="Wang G."/>
        </authorList>
    </citation>
    <scope>NUCLEOTIDE SEQUENCE [LARGE SCALE GENOMIC DNA]</scope>
    <source>
        <strain evidence="3 4">KCTC 22160</strain>
    </source>
</reference>
<evidence type="ECO:0000313" key="3">
    <source>
        <dbReference type="EMBL" id="NER13621.1"/>
    </source>
</evidence>
<keyword evidence="1" id="KW-1133">Transmembrane helix</keyword>